<dbReference type="EMBL" id="JAFCIX010000501">
    <property type="protein sequence ID" value="KAH6588563.1"/>
    <property type="molecule type" value="Genomic_DNA"/>
</dbReference>
<evidence type="ECO:0000313" key="3">
    <source>
        <dbReference type="EMBL" id="KAH6588565.1"/>
    </source>
</evidence>
<sequence>MRLISFAVISFLAITVSAVPPWTNLYQSLRSPPSTTTQSEQQCDQKKVEAELARLWAAYEKKRESIAPIEAKYKINKQNAMDAGNRVDSIIDGLEEPSINDDEISELDQQYHVAKAKWIDLATKYNKHYRYYVKIRKGREDARIALELLLENQKRIADYNDTHDVKTGPSLGSCYNLGLLKGQIDHIPKEIEGLLAKWEKIKVDKHLSKDDLKTWKAEIKDGIRRCEKRYEIVKEILREHEHSQPIGVQARKFINLLLPNARVE</sequence>
<accession>A0ABQ8EXX1</accession>
<reference evidence="2 4" key="1">
    <citation type="submission" date="2021-02" db="EMBL/GenBank/DDBJ databases">
        <title>Variation within the Batrachochytrium salamandrivorans European outbreak.</title>
        <authorList>
            <person name="Kelly M."/>
            <person name="Pasmans F."/>
            <person name="Shea T.P."/>
            <person name="Munoz J.F."/>
            <person name="Carranza S."/>
            <person name="Cuomo C.A."/>
            <person name="Martel A."/>
        </authorList>
    </citation>
    <scope>NUCLEOTIDE SEQUENCE [LARGE SCALE GENOMIC DNA]</scope>
    <source>
        <strain evidence="2 4">AMFP18/2</strain>
    </source>
</reference>
<keyword evidence="4" id="KW-1185">Reference proteome</keyword>
<evidence type="ECO:0000256" key="1">
    <source>
        <dbReference type="SAM" id="SignalP"/>
    </source>
</evidence>
<evidence type="ECO:0000313" key="4">
    <source>
        <dbReference type="Proteomes" id="UP001648503"/>
    </source>
</evidence>
<dbReference type="EMBL" id="JAFCIX010000501">
    <property type="protein sequence ID" value="KAH6588565.1"/>
    <property type="molecule type" value="Genomic_DNA"/>
</dbReference>
<gene>
    <name evidence="2" type="ORF">BASA50_010691</name>
    <name evidence="3" type="ORF">BASA50_010693</name>
</gene>
<name>A0ABQ8EXX1_9FUNG</name>
<organism evidence="2 4">
    <name type="scientific">Batrachochytrium salamandrivorans</name>
    <dbReference type="NCBI Taxonomy" id="1357716"/>
    <lineage>
        <taxon>Eukaryota</taxon>
        <taxon>Fungi</taxon>
        <taxon>Fungi incertae sedis</taxon>
        <taxon>Chytridiomycota</taxon>
        <taxon>Chytridiomycota incertae sedis</taxon>
        <taxon>Chytridiomycetes</taxon>
        <taxon>Rhizophydiales</taxon>
        <taxon>Rhizophydiales incertae sedis</taxon>
        <taxon>Batrachochytrium</taxon>
    </lineage>
</organism>
<evidence type="ECO:0000313" key="2">
    <source>
        <dbReference type="EMBL" id="KAH6588563.1"/>
    </source>
</evidence>
<dbReference type="Proteomes" id="UP001648503">
    <property type="component" value="Unassembled WGS sequence"/>
</dbReference>
<protein>
    <recommendedName>
        <fullName evidence="5">Secreted protein</fullName>
    </recommendedName>
</protein>
<feature type="signal peptide" evidence="1">
    <location>
        <begin position="1"/>
        <end position="18"/>
    </location>
</feature>
<comment type="caution">
    <text evidence="2">The sequence shown here is derived from an EMBL/GenBank/DDBJ whole genome shotgun (WGS) entry which is preliminary data.</text>
</comment>
<evidence type="ECO:0008006" key="5">
    <source>
        <dbReference type="Google" id="ProtNLM"/>
    </source>
</evidence>
<proteinExistence type="predicted"/>
<keyword evidence="1" id="KW-0732">Signal</keyword>
<feature type="chain" id="PRO_5045031052" description="Secreted protein" evidence="1">
    <location>
        <begin position="19"/>
        <end position="264"/>
    </location>
</feature>